<proteinExistence type="predicted"/>
<dbReference type="Proteomes" id="UP001629113">
    <property type="component" value="Unassembled WGS sequence"/>
</dbReference>
<feature type="transmembrane region" description="Helical" evidence="1">
    <location>
        <begin position="20"/>
        <end position="40"/>
    </location>
</feature>
<dbReference type="Pfam" id="PF25156">
    <property type="entry name" value="PNGase_A_C"/>
    <property type="match status" value="1"/>
</dbReference>
<comment type="caution">
    <text evidence="3">The sequence shown here is derived from an EMBL/GenBank/DDBJ whole genome shotgun (WGS) entry which is preliminary data.</text>
</comment>
<evidence type="ECO:0000313" key="4">
    <source>
        <dbReference type="Proteomes" id="UP001629113"/>
    </source>
</evidence>
<dbReference type="PANTHER" id="PTHR31104">
    <property type="entry name" value="PEPTIDE-N4-(N-ACETYL-BETA-GLUCOSAMINYL)ASPARAGINE AMIDASE A PROTEIN"/>
    <property type="match status" value="1"/>
</dbReference>
<evidence type="ECO:0000313" key="3">
    <source>
        <dbReference type="EMBL" id="KAL3420663.1"/>
    </source>
</evidence>
<dbReference type="InterPro" id="IPR056948">
    <property type="entry name" value="PNGaseA_N"/>
</dbReference>
<keyword evidence="1" id="KW-0472">Membrane</keyword>
<sequence length="734" mass="78226">MDEKKQSVDVAESVSKLETWSSWLRSIVALGGISVLIFLVHQCRWEPESLDGPSLQPRQNLAPRGLGPVVAKQNNNVAIRSTPATTSASPTSTGVLDVFQVYPPILVPGNNAPNTTLPSNGTGTPNCEVLLMEYSFGNSYGAPFVGSYTPPGCSFNRVVMNFTVTSRGRQFDRLALMYFGDTEVFRTSTAEPTVAGIKWTYMKDMSEYLYFWNAPQKIIFDLGNIIDSTYTGFFNTTLTATFFTSQEVPEPAALIVPISARQGASNGASVFMVPTVNATNTVTLPRNINRAVFTVSACGQASEEFWWSNVFQSDTLTFDATAGAYGGYSAFREVQLYIDGQLAGVHWPFPIIFTGGVVPGLWRPIVGIDAFDLREHEIDITPWLAILCDGAPHTFEIRVAGVIDDGGENGVLIDAVGNSWYVTGKIFLWLDSDETSITTGQAPSVLLPEPVITLSQSLTQNSTGFNETLINDITVTRSLSVSASIITQNGTQRSAWTQSLSYSNFGQLSDFGYVQLNDQSTIGNDQSKGNKAYKSSYSYPLWANTSIYYEANGAFTLGATLQRGLSLQTEGASVFPSGVQDFDFSSVASPGPAVGALFSGTSLVTAQNGTATYFGSPTTNSSTSGTTGQTFSFSGIDTQGGVGNRELYTRDVLAVNGTVVRDQESLVGAPISSPEGSSPAQDRAALRGVAPSDAKALIGHGLGQERQSLVSVSVGAGVGVDVDVDSGMGSAEDL</sequence>
<protein>
    <submittedName>
        <fullName evidence="3">Peptide-n4-(N-acetyl-beta-glucosaminyl)asparagine amidase a</fullName>
    </submittedName>
</protein>
<organism evidence="3 4">
    <name type="scientific">Phlyctema vagabunda</name>
    <dbReference type="NCBI Taxonomy" id="108571"/>
    <lineage>
        <taxon>Eukaryota</taxon>
        <taxon>Fungi</taxon>
        <taxon>Dikarya</taxon>
        <taxon>Ascomycota</taxon>
        <taxon>Pezizomycotina</taxon>
        <taxon>Leotiomycetes</taxon>
        <taxon>Helotiales</taxon>
        <taxon>Dermateaceae</taxon>
        <taxon>Phlyctema</taxon>
    </lineage>
</organism>
<evidence type="ECO:0000256" key="1">
    <source>
        <dbReference type="SAM" id="Phobius"/>
    </source>
</evidence>
<keyword evidence="4" id="KW-1185">Reference proteome</keyword>
<dbReference type="Pfam" id="PF12222">
    <property type="entry name" value="PNGaseA"/>
    <property type="match status" value="1"/>
</dbReference>
<reference evidence="3 4" key="1">
    <citation type="submission" date="2024-06" db="EMBL/GenBank/DDBJ databases">
        <title>Complete genome of Phlyctema vagabunda strain 19-DSS-EL-015.</title>
        <authorList>
            <person name="Fiorenzani C."/>
        </authorList>
    </citation>
    <scope>NUCLEOTIDE SEQUENCE [LARGE SCALE GENOMIC DNA]</scope>
    <source>
        <strain evidence="3 4">19-DSS-EL-015</strain>
    </source>
</reference>
<feature type="domain" description="Peptide N-acetyl-beta-D-glucosaminyl asparaginase amidase A N-terminal" evidence="2">
    <location>
        <begin position="120"/>
        <end position="438"/>
    </location>
</feature>
<keyword evidence="1" id="KW-1133">Transmembrane helix</keyword>
<dbReference type="InterPro" id="IPR021102">
    <property type="entry name" value="PNGase_A"/>
</dbReference>
<evidence type="ECO:0000259" key="2">
    <source>
        <dbReference type="Pfam" id="PF12222"/>
    </source>
</evidence>
<gene>
    <name evidence="3" type="ORF">PVAG01_07108</name>
</gene>
<dbReference type="EMBL" id="JBFCZG010000006">
    <property type="protein sequence ID" value="KAL3420663.1"/>
    <property type="molecule type" value="Genomic_DNA"/>
</dbReference>
<accession>A0ABR4PBH1</accession>
<keyword evidence="1" id="KW-0812">Transmembrane</keyword>
<name>A0ABR4PBH1_9HELO</name>